<name>A0A2W6MVJ3_9HELI</name>
<evidence type="ECO:0000256" key="7">
    <source>
        <dbReference type="ARBA" id="ARBA00022989"/>
    </source>
</evidence>
<comment type="similarity">
    <text evidence="2 10">Belongs to the binding-protein-dependent transport system permease family. CysTW subfamily.</text>
</comment>
<feature type="transmembrane region" description="Helical" evidence="9">
    <location>
        <begin position="148"/>
        <end position="171"/>
    </location>
</feature>
<dbReference type="InterPro" id="IPR035906">
    <property type="entry name" value="MetI-like_sf"/>
</dbReference>
<evidence type="ECO:0000313" key="12">
    <source>
        <dbReference type="EMBL" id="PZT48525.1"/>
    </source>
</evidence>
<keyword evidence="3 9" id="KW-0813">Transport</keyword>
<feature type="transmembrane region" description="Helical" evidence="9">
    <location>
        <begin position="262"/>
        <end position="284"/>
    </location>
</feature>
<reference evidence="12 13" key="1">
    <citation type="submission" date="2017-03" db="EMBL/GenBank/DDBJ databases">
        <title>Genomic and clinical evidence uncovers the enterohepatic species Helicobacter valdiviensis as a potential human intestinal pathogen.</title>
        <authorList>
            <person name="Fresia P."/>
            <person name="Jara R."/>
            <person name="Sierra R."/>
            <person name="Ferres I."/>
            <person name="Greif G."/>
            <person name="Iraola G."/>
            <person name="Collado L."/>
        </authorList>
    </citation>
    <scope>NUCLEOTIDE SEQUENCE [LARGE SCALE GENOMIC DNA]</scope>
    <source>
        <strain evidence="12 13">WBE14</strain>
    </source>
</reference>
<sequence length="287" mass="30624">MINILFSSSFKERFFQALFGICALVSIIAVALICMFLFANAVPTIHKIGLFDFIFGLDWYPTEEIFGILPMIVGSFYVSALAILIGVPIGVLSAIYLSQFCPPKLKRYLLPCVELLGAIPSVVYGFFALMIIVPMLSSVFSGTSGKSLLAASLILAIMILPTIILVSKAALDCVSKSYYEGALALGASKERSVIFAMLPAAKSGILASVILGVGRAIGEAMAVIMVAGNQVQIPTAISDGLRTLTTNIVLEMGYSQGLHRDVLIANGVVLFVFILLINLSFNALKKG</sequence>
<keyword evidence="7 9" id="KW-1133">Transmembrane helix</keyword>
<dbReference type="InterPro" id="IPR000515">
    <property type="entry name" value="MetI-like"/>
</dbReference>
<dbReference type="InterPro" id="IPR051124">
    <property type="entry name" value="Phosphate_Transport_Permease"/>
</dbReference>
<dbReference type="PROSITE" id="PS50928">
    <property type="entry name" value="ABC_TM1"/>
    <property type="match status" value="1"/>
</dbReference>
<organism evidence="12 13">
    <name type="scientific">Helicobacter valdiviensis</name>
    <dbReference type="NCBI Taxonomy" id="1458358"/>
    <lineage>
        <taxon>Bacteria</taxon>
        <taxon>Pseudomonadati</taxon>
        <taxon>Campylobacterota</taxon>
        <taxon>Epsilonproteobacteria</taxon>
        <taxon>Campylobacterales</taxon>
        <taxon>Helicobacteraceae</taxon>
        <taxon>Helicobacter</taxon>
    </lineage>
</organism>
<comment type="caution">
    <text evidence="12">The sequence shown here is derived from an EMBL/GenBank/DDBJ whole genome shotgun (WGS) entry which is preliminary data.</text>
</comment>
<evidence type="ECO:0000256" key="8">
    <source>
        <dbReference type="ARBA" id="ARBA00023136"/>
    </source>
</evidence>
<dbReference type="InterPro" id="IPR011864">
    <property type="entry name" value="Phosphate_PstC"/>
</dbReference>
<evidence type="ECO:0000256" key="10">
    <source>
        <dbReference type="RuleBase" id="RU363054"/>
    </source>
</evidence>
<protein>
    <recommendedName>
        <fullName evidence="10">Phosphate transport system permease protein</fullName>
    </recommendedName>
</protein>
<dbReference type="OrthoDB" id="9785113at2"/>
<evidence type="ECO:0000256" key="6">
    <source>
        <dbReference type="ARBA" id="ARBA00022692"/>
    </source>
</evidence>
<evidence type="ECO:0000256" key="1">
    <source>
        <dbReference type="ARBA" id="ARBA00004651"/>
    </source>
</evidence>
<keyword evidence="5 10" id="KW-0592">Phosphate transport</keyword>
<comment type="function">
    <text evidence="10">Part of the binding-protein-dependent transport system for phosphate; probably responsible for the translocation of the substrate across the membrane.</text>
</comment>
<proteinExistence type="inferred from homology"/>
<dbReference type="GO" id="GO:0005315">
    <property type="term" value="F:phosphate transmembrane transporter activity"/>
    <property type="evidence" value="ECO:0007669"/>
    <property type="project" value="InterPro"/>
</dbReference>
<dbReference type="PANTHER" id="PTHR30425">
    <property type="entry name" value="PHOSPHATE TRANSPORT SYSTEM PERMEASE PROTEIN PST"/>
    <property type="match status" value="1"/>
</dbReference>
<dbReference type="RefSeq" id="WP_111229410.1">
    <property type="nucleotide sequence ID" value="NZ_NBIU01000006.1"/>
</dbReference>
<dbReference type="Pfam" id="PF00528">
    <property type="entry name" value="BPD_transp_1"/>
    <property type="match status" value="1"/>
</dbReference>
<dbReference type="PANTHER" id="PTHR30425:SF1">
    <property type="entry name" value="PHOSPHATE TRANSPORT SYSTEM PERMEASE PROTEIN PSTC"/>
    <property type="match status" value="1"/>
</dbReference>
<dbReference type="NCBIfam" id="TIGR02138">
    <property type="entry name" value="phosphate_pstC"/>
    <property type="match status" value="1"/>
</dbReference>
<keyword evidence="6 9" id="KW-0812">Transmembrane</keyword>
<evidence type="ECO:0000256" key="9">
    <source>
        <dbReference type="RuleBase" id="RU363032"/>
    </source>
</evidence>
<evidence type="ECO:0000256" key="2">
    <source>
        <dbReference type="ARBA" id="ARBA00007069"/>
    </source>
</evidence>
<dbReference type="Gene3D" id="1.10.3720.10">
    <property type="entry name" value="MetI-like"/>
    <property type="match status" value="1"/>
</dbReference>
<evidence type="ECO:0000256" key="5">
    <source>
        <dbReference type="ARBA" id="ARBA00022592"/>
    </source>
</evidence>
<comment type="caution">
    <text evidence="10">Lacks conserved residue(s) required for the propagation of feature annotation.</text>
</comment>
<gene>
    <name evidence="12" type="ORF">B6S12_03375</name>
</gene>
<evidence type="ECO:0000256" key="4">
    <source>
        <dbReference type="ARBA" id="ARBA00022475"/>
    </source>
</evidence>
<dbReference type="CDD" id="cd06261">
    <property type="entry name" value="TM_PBP2"/>
    <property type="match status" value="1"/>
</dbReference>
<dbReference type="GO" id="GO:0006817">
    <property type="term" value="P:phosphate ion transport"/>
    <property type="evidence" value="ECO:0007669"/>
    <property type="project" value="UniProtKB-KW"/>
</dbReference>
<keyword evidence="4 10" id="KW-1003">Cell membrane</keyword>
<dbReference type="SUPFAM" id="SSF161098">
    <property type="entry name" value="MetI-like"/>
    <property type="match status" value="1"/>
</dbReference>
<dbReference type="Proteomes" id="UP000249746">
    <property type="component" value="Unassembled WGS sequence"/>
</dbReference>
<dbReference type="EMBL" id="NBIU01000006">
    <property type="protein sequence ID" value="PZT48525.1"/>
    <property type="molecule type" value="Genomic_DNA"/>
</dbReference>
<feature type="transmembrane region" description="Helical" evidence="9">
    <location>
        <begin position="108"/>
        <end position="136"/>
    </location>
</feature>
<evidence type="ECO:0000256" key="3">
    <source>
        <dbReference type="ARBA" id="ARBA00022448"/>
    </source>
</evidence>
<keyword evidence="13" id="KW-1185">Reference proteome</keyword>
<comment type="subcellular location">
    <subcellularLocation>
        <location evidence="1 9">Cell membrane</location>
        <topology evidence="1 9">Multi-pass membrane protein</topology>
    </subcellularLocation>
</comment>
<keyword evidence="8 9" id="KW-0472">Membrane</keyword>
<feature type="transmembrane region" description="Helical" evidence="9">
    <location>
        <begin position="65"/>
        <end position="96"/>
    </location>
</feature>
<evidence type="ECO:0000259" key="11">
    <source>
        <dbReference type="PROSITE" id="PS50928"/>
    </source>
</evidence>
<accession>A0A2W6MVJ3</accession>
<feature type="domain" description="ABC transmembrane type-1" evidence="11">
    <location>
        <begin position="72"/>
        <end position="281"/>
    </location>
</feature>
<feature type="transmembrane region" description="Helical" evidence="9">
    <location>
        <begin position="21"/>
        <end position="45"/>
    </location>
</feature>
<dbReference type="AlphaFoldDB" id="A0A2W6MVJ3"/>
<dbReference type="GO" id="GO:0005886">
    <property type="term" value="C:plasma membrane"/>
    <property type="evidence" value="ECO:0007669"/>
    <property type="project" value="UniProtKB-SubCell"/>
</dbReference>
<evidence type="ECO:0000313" key="13">
    <source>
        <dbReference type="Proteomes" id="UP000249746"/>
    </source>
</evidence>